<feature type="transmembrane region" description="Helical" evidence="6">
    <location>
        <begin position="54"/>
        <end position="75"/>
    </location>
</feature>
<keyword evidence="2" id="KW-0813">Transport</keyword>
<keyword evidence="5 6" id="KW-0472">Membrane</keyword>
<feature type="transmembrane region" description="Helical" evidence="6">
    <location>
        <begin position="144"/>
        <end position="164"/>
    </location>
</feature>
<gene>
    <name evidence="8" type="ORF">FC19_GL000331</name>
</gene>
<feature type="transmembrane region" description="Helical" evidence="6">
    <location>
        <begin position="229"/>
        <end position="249"/>
    </location>
</feature>
<dbReference type="InterPro" id="IPR011701">
    <property type="entry name" value="MFS"/>
</dbReference>
<sequence length="460" mass="50118">MSFMGEKELHGIKRTIFVWTLLAGTFTMSISQSSLSTAYPTLMKYFGVDAPTIQWLTTGFMLIMCVMMPLSPWLLNNYSFKKIYLSVLLIFMVGTAMIILSPNFIFALIGRALEAIAVGVLFPSFQTVLLTITPTKKRPSVMGLAGLVMGSALACGPIISGIILNYLSWQSLFCFFLIVILIVFVSAFFNIYDVLPRQKSGFDFVSVVASFGLIGILYVVQTYGSRLKMTSSLLLLLIVSLAFTGYFIYRQFTLDQPLLKLSVMRVVNFDLAVLLTGIAYISLIVITVIYPLYYQKILHTSVLVSGLALVPPALLLSALNPLTGKLAEKIGFKKTLIIGMLMLVCGWGALAVFAKELTLVSMIVFAMLIEGGNAFVMMPATTLGADSLTEAQISHGTAIITTVRQLLGALGVTLATLIVVAGSKSVSSVSGYRNAFLFFCVLEVIGFILACAIRQTKKNQ</sequence>
<dbReference type="Proteomes" id="UP000051015">
    <property type="component" value="Unassembled WGS sequence"/>
</dbReference>
<feature type="transmembrane region" description="Helical" evidence="6">
    <location>
        <begin position="87"/>
        <end position="109"/>
    </location>
</feature>
<feature type="transmembrane region" description="Helical" evidence="6">
    <location>
        <begin position="302"/>
        <end position="323"/>
    </location>
</feature>
<proteinExistence type="predicted"/>
<feature type="transmembrane region" description="Helical" evidence="6">
    <location>
        <begin position="435"/>
        <end position="453"/>
    </location>
</feature>
<reference evidence="8 9" key="1">
    <citation type="journal article" date="2015" name="Genome Announc.">
        <title>Expanding the biotechnology potential of lactobacilli through comparative genomics of 213 strains and associated genera.</title>
        <authorList>
            <person name="Sun Z."/>
            <person name="Harris H.M."/>
            <person name="McCann A."/>
            <person name="Guo C."/>
            <person name="Argimon S."/>
            <person name="Zhang W."/>
            <person name="Yang X."/>
            <person name="Jeffery I.B."/>
            <person name="Cooney J.C."/>
            <person name="Kagawa T.F."/>
            <person name="Liu W."/>
            <person name="Song Y."/>
            <person name="Salvetti E."/>
            <person name="Wrobel A."/>
            <person name="Rasinkangas P."/>
            <person name="Parkhill J."/>
            <person name="Rea M.C."/>
            <person name="O'Sullivan O."/>
            <person name="Ritari J."/>
            <person name="Douillard F.P."/>
            <person name="Paul Ross R."/>
            <person name="Yang R."/>
            <person name="Briner A.E."/>
            <person name="Felis G.E."/>
            <person name="de Vos W.M."/>
            <person name="Barrangou R."/>
            <person name="Klaenhammer T.R."/>
            <person name="Caufield P.W."/>
            <person name="Cui Y."/>
            <person name="Zhang H."/>
            <person name="O'Toole P.W."/>
        </authorList>
    </citation>
    <scope>NUCLEOTIDE SEQUENCE [LARGE SCALE GENOMIC DNA]</scope>
    <source>
        <strain evidence="8 9">DSM 21051</strain>
    </source>
</reference>
<dbReference type="EMBL" id="AYZD01000011">
    <property type="protein sequence ID" value="KRM96809.1"/>
    <property type="molecule type" value="Genomic_DNA"/>
</dbReference>
<feature type="domain" description="Major facilitator superfamily (MFS) profile" evidence="7">
    <location>
        <begin position="17"/>
        <end position="458"/>
    </location>
</feature>
<dbReference type="GO" id="GO:0005886">
    <property type="term" value="C:plasma membrane"/>
    <property type="evidence" value="ECO:0007669"/>
    <property type="project" value="UniProtKB-SubCell"/>
</dbReference>
<dbReference type="Gene3D" id="1.20.1250.20">
    <property type="entry name" value="MFS general substrate transporter like domains"/>
    <property type="match status" value="2"/>
</dbReference>
<evidence type="ECO:0000256" key="4">
    <source>
        <dbReference type="ARBA" id="ARBA00022989"/>
    </source>
</evidence>
<evidence type="ECO:0000256" key="1">
    <source>
        <dbReference type="ARBA" id="ARBA00004651"/>
    </source>
</evidence>
<dbReference type="InterPro" id="IPR020846">
    <property type="entry name" value="MFS_dom"/>
</dbReference>
<dbReference type="PATRIC" id="fig|1423725.3.peg.340"/>
<keyword evidence="9" id="KW-1185">Reference proteome</keyword>
<dbReference type="PANTHER" id="PTHR42718">
    <property type="entry name" value="MAJOR FACILITATOR SUPERFAMILY MULTIDRUG TRANSPORTER MFSC"/>
    <property type="match status" value="1"/>
</dbReference>
<evidence type="ECO:0000256" key="2">
    <source>
        <dbReference type="ARBA" id="ARBA00022448"/>
    </source>
</evidence>
<name>A0A0R2D805_9LACO</name>
<feature type="transmembrane region" description="Helical" evidence="6">
    <location>
        <begin position="406"/>
        <end position="423"/>
    </location>
</feature>
<evidence type="ECO:0000256" key="6">
    <source>
        <dbReference type="SAM" id="Phobius"/>
    </source>
</evidence>
<dbReference type="STRING" id="1423725.FC19_GL000331"/>
<dbReference type="Pfam" id="PF07690">
    <property type="entry name" value="MFS_1"/>
    <property type="match status" value="2"/>
</dbReference>
<evidence type="ECO:0000313" key="8">
    <source>
        <dbReference type="EMBL" id="KRM96809.1"/>
    </source>
</evidence>
<dbReference type="InterPro" id="IPR036259">
    <property type="entry name" value="MFS_trans_sf"/>
</dbReference>
<feature type="transmembrane region" description="Helical" evidence="6">
    <location>
        <begin position="360"/>
        <end position="385"/>
    </location>
</feature>
<evidence type="ECO:0000259" key="7">
    <source>
        <dbReference type="PROSITE" id="PS50850"/>
    </source>
</evidence>
<dbReference type="SUPFAM" id="SSF103473">
    <property type="entry name" value="MFS general substrate transporter"/>
    <property type="match status" value="1"/>
</dbReference>
<evidence type="ECO:0000256" key="5">
    <source>
        <dbReference type="ARBA" id="ARBA00023136"/>
    </source>
</evidence>
<evidence type="ECO:0000313" key="9">
    <source>
        <dbReference type="Proteomes" id="UP000051015"/>
    </source>
</evidence>
<organism evidence="8 9">
    <name type="scientific">Liquorilactobacillus aquaticus DSM 21051</name>
    <dbReference type="NCBI Taxonomy" id="1423725"/>
    <lineage>
        <taxon>Bacteria</taxon>
        <taxon>Bacillati</taxon>
        <taxon>Bacillota</taxon>
        <taxon>Bacilli</taxon>
        <taxon>Lactobacillales</taxon>
        <taxon>Lactobacillaceae</taxon>
        <taxon>Liquorilactobacillus</taxon>
    </lineage>
</organism>
<dbReference type="GO" id="GO:0022857">
    <property type="term" value="F:transmembrane transporter activity"/>
    <property type="evidence" value="ECO:0007669"/>
    <property type="project" value="InterPro"/>
</dbReference>
<comment type="caution">
    <text evidence="8">The sequence shown here is derived from an EMBL/GenBank/DDBJ whole genome shotgun (WGS) entry which is preliminary data.</text>
</comment>
<keyword evidence="4 6" id="KW-1133">Transmembrane helix</keyword>
<feature type="transmembrane region" description="Helical" evidence="6">
    <location>
        <begin position="335"/>
        <end position="354"/>
    </location>
</feature>
<dbReference type="PROSITE" id="PS50850">
    <property type="entry name" value="MFS"/>
    <property type="match status" value="1"/>
</dbReference>
<dbReference type="PANTHER" id="PTHR42718:SF24">
    <property type="entry name" value="MAJOR FACILITATOR SUPERFAMILY (MFS) PROFILE DOMAIN-CONTAINING PROTEIN"/>
    <property type="match status" value="1"/>
</dbReference>
<feature type="transmembrane region" description="Helical" evidence="6">
    <location>
        <begin position="170"/>
        <end position="192"/>
    </location>
</feature>
<feature type="transmembrane region" description="Helical" evidence="6">
    <location>
        <begin position="269"/>
        <end position="290"/>
    </location>
</feature>
<comment type="subcellular location">
    <subcellularLocation>
        <location evidence="1">Cell membrane</location>
        <topology evidence="1">Multi-pass membrane protein</topology>
    </subcellularLocation>
</comment>
<feature type="transmembrane region" description="Helical" evidence="6">
    <location>
        <begin position="115"/>
        <end position="132"/>
    </location>
</feature>
<keyword evidence="3 6" id="KW-0812">Transmembrane</keyword>
<protein>
    <submittedName>
        <fullName evidence="8">Transporter, major facilitator family protein</fullName>
    </submittedName>
</protein>
<evidence type="ECO:0000256" key="3">
    <source>
        <dbReference type="ARBA" id="ARBA00022692"/>
    </source>
</evidence>
<feature type="transmembrane region" description="Helical" evidence="6">
    <location>
        <begin position="204"/>
        <end position="223"/>
    </location>
</feature>
<dbReference type="AlphaFoldDB" id="A0A0R2D805"/>
<accession>A0A0R2D805</accession>